<reference evidence="2" key="1">
    <citation type="submission" date="2021-12" db="EMBL/GenBank/DDBJ databases">
        <title>Prjna785345.</title>
        <authorList>
            <person name="Rujirawat T."/>
            <person name="Krajaejun T."/>
        </authorList>
    </citation>
    <scope>NUCLEOTIDE SEQUENCE</scope>
    <source>
        <strain evidence="2">Pi057C3</strain>
    </source>
</reference>
<feature type="compositionally biased region" description="Basic and acidic residues" evidence="1">
    <location>
        <begin position="89"/>
        <end position="98"/>
    </location>
</feature>
<feature type="compositionally biased region" description="Basic and acidic residues" evidence="1">
    <location>
        <begin position="107"/>
        <end position="117"/>
    </location>
</feature>
<keyword evidence="3" id="KW-1185">Reference proteome</keyword>
<gene>
    <name evidence="2" type="ORF">P43SY_004237</name>
</gene>
<sequence>MRVMIPTALRRQLLRQHGAALHSSHVSAFAQVARGHGQAAIRRAAAPAPMSSAAHAFSTASSSDNKKATKKKLPSFVIDDAFASDDDGNDARDTSQHDDDLDFGLDLGHDSDARETETEVDATGPATLAELSPDEQRALRKSFRIAMDRKREWMQRLASEGAVDALLRVVVDCYEPLYASLAAPPPCSLWDAVSDVAAARALATKFRSKWYDDQVTQVTEQEAMALLVQLQRPELALAVFRHREALAEALGPSVRVASPTAPDVLHDRVVELSSHVRSFWAWAMGAALMTRDYALVLGMYESALGRGVFPTASMTASYAHALTASGEHDAAAALYEQCQQDDRPLNVFFFRQLLFSASVSHRGRLATQLLEDMKMKGFALRAVDFWNAIRAFDRAYFFVQPRRSGRAPRAVARQNDPNAAFFPVRESWADCQQRLDAEAKNPQATAARDEACEAVLQLVDDMVDGERLVPHTPQFFDRALAAAVFTREYDRIDELLELHRRSFDGAPVAGTTAVSMATNGLLLRGEPDRARDFVLSCDPALSTAYGKRAAASVVSYLCSIDDVPRLLALLGTLDSLKAQGSVVDESLRKALLATLCRSVEQLDDAALWATLRRWPGLFKMYSSSSSFTAVLEYACSARRWDVVAKCVQHRDKTVIRGVYPRLAIHLAKRMSEDEDDETSSSRHRALATLARHIDWLRCSAEQRVAFAALAIRALHALGEPQRIARIVDSRLTPDDRLALPQDVKAIALDAATTIES</sequence>
<evidence type="ECO:0000256" key="1">
    <source>
        <dbReference type="SAM" id="MobiDB-lite"/>
    </source>
</evidence>
<dbReference type="EMBL" id="JAKCXM010000383">
    <property type="protein sequence ID" value="KAJ0394790.1"/>
    <property type="molecule type" value="Genomic_DNA"/>
</dbReference>
<name>A0AAD5LVG1_PYTIN</name>
<evidence type="ECO:0008006" key="4">
    <source>
        <dbReference type="Google" id="ProtNLM"/>
    </source>
</evidence>
<protein>
    <recommendedName>
        <fullName evidence="4">Pentacotripeptide-repeat region of PRORP domain-containing protein</fullName>
    </recommendedName>
</protein>
<comment type="caution">
    <text evidence="2">The sequence shown here is derived from an EMBL/GenBank/DDBJ whole genome shotgun (WGS) entry which is preliminary data.</text>
</comment>
<organism evidence="2 3">
    <name type="scientific">Pythium insidiosum</name>
    <name type="common">Pythiosis disease agent</name>
    <dbReference type="NCBI Taxonomy" id="114742"/>
    <lineage>
        <taxon>Eukaryota</taxon>
        <taxon>Sar</taxon>
        <taxon>Stramenopiles</taxon>
        <taxon>Oomycota</taxon>
        <taxon>Peronosporomycetes</taxon>
        <taxon>Pythiales</taxon>
        <taxon>Pythiaceae</taxon>
        <taxon>Pythium</taxon>
    </lineage>
</organism>
<evidence type="ECO:0000313" key="2">
    <source>
        <dbReference type="EMBL" id="KAJ0394790.1"/>
    </source>
</evidence>
<dbReference type="Gene3D" id="1.25.40.10">
    <property type="entry name" value="Tetratricopeptide repeat domain"/>
    <property type="match status" value="1"/>
</dbReference>
<dbReference type="Proteomes" id="UP001209570">
    <property type="component" value="Unassembled WGS sequence"/>
</dbReference>
<proteinExistence type="predicted"/>
<feature type="region of interest" description="Disordered" evidence="1">
    <location>
        <begin position="84"/>
        <end position="133"/>
    </location>
</feature>
<dbReference type="AlphaFoldDB" id="A0AAD5LVG1"/>
<evidence type="ECO:0000313" key="3">
    <source>
        <dbReference type="Proteomes" id="UP001209570"/>
    </source>
</evidence>
<accession>A0AAD5LVG1</accession>
<dbReference type="InterPro" id="IPR011990">
    <property type="entry name" value="TPR-like_helical_dom_sf"/>
</dbReference>